<dbReference type="Proteomes" id="UP000475666">
    <property type="component" value="Unassembled WGS sequence"/>
</dbReference>
<protein>
    <recommendedName>
        <fullName evidence="5">Lipoprotein</fullName>
    </recommendedName>
</protein>
<dbReference type="AlphaFoldDB" id="A0A6G3TAR0"/>
<feature type="compositionally biased region" description="Low complexity" evidence="1">
    <location>
        <begin position="41"/>
        <end position="81"/>
    </location>
</feature>
<feature type="region of interest" description="Disordered" evidence="1">
    <location>
        <begin position="25"/>
        <end position="81"/>
    </location>
</feature>
<organism evidence="3 4">
    <name type="scientific">Streptomyces rubrogriseus</name>
    <dbReference type="NCBI Taxonomy" id="194673"/>
    <lineage>
        <taxon>Bacteria</taxon>
        <taxon>Bacillati</taxon>
        <taxon>Actinomycetota</taxon>
        <taxon>Actinomycetes</taxon>
        <taxon>Kitasatosporales</taxon>
        <taxon>Streptomycetaceae</taxon>
        <taxon>Streptomyces</taxon>
        <taxon>Streptomyces violaceoruber group</taxon>
    </lineage>
</organism>
<dbReference type="EMBL" id="JAAGMQ010000291">
    <property type="protein sequence ID" value="NEC33535.1"/>
    <property type="molecule type" value="Genomic_DNA"/>
</dbReference>
<evidence type="ECO:0000256" key="2">
    <source>
        <dbReference type="SAM" id="SignalP"/>
    </source>
</evidence>
<reference evidence="3 4" key="1">
    <citation type="submission" date="2020-01" db="EMBL/GenBank/DDBJ databases">
        <title>Insect and environment-associated Actinomycetes.</title>
        <authorList>
            <person name="Currrie C."/>
            <person name="Chevrette M."/>
            <person name="Carlson C."/>
            <person name="Stubbendieck R."/>
            <person name="Wendt-Pienkowski E."/>
        </authorList>
    </citation>
    <scope>NUCLEOTIDE SEQUENCE [LARGE SCALE GENOMIC DNA]</scope>
    <source>
        <strain evidence="3 4">SID7739</strain>
    </source>
</reference>
<evidence type="ECO:0000313" key="4">
    <source>
        <dbReference type="Proteomes" id="UP000475666"/>
    </source>
</evidence>
<evidence type="ECO:0000313" key="3">
    <source>
        <dbReference type="EMBL" id="NEC33535.1"/>
    </source>
</evidence>
<accession>A0A6G3TAR0</accession>
<evidence type="ECO:0000256" key="1">
    <source>
        <dbReference type="SAM" id="MobiDB-lite"/>
    </source>
</evidence>
<feature type="signal peptide" evidence="2">
    <location>
        <begin position="1"/>
        <end position="23"/>
    </location>
</feature>
<keyword evidence="2" id="KW-0732">Signal</keyword>
<feature type="chain" id="PRO_5039254806" description="Lipoprotein" evidence="2">
    <location>
        <begin position="24"/>
        <end position="203"/>
    </location>
</feature>
<sequence length="203" mass="20997">MRVAHRRTTAVRRLTAVTLGLLALTGCGGPDEGPDDRQDATAKATATASGTSAAPTPAPDGTAPSTAPSATAPSATAPSATAAGANAARWAGTKQFVQIDDARTAGGRTYLSVRPAEKKPHPRFEAWVIVPGEGPYTEVSMTEEAQVLLSVPLGDAKHPAAYAQDEFVGRLTGRPSSDRALLGFDLSFDGQGRVTRVQSLYTP</sequence>
<dbReference type="PROSITE" id="PS51257">
    <property type="entry name" value="PROKAR_LIPOPROTEIN"/>
    <property type="match status" value="1"/>
</dbReference>
<proteinExistence type="predicted"/>
<dbReference type="RefSeq" id="WP_164272878.1">
    <property type="nucleotide sequence ID" value="NZ_JAAGMQ010000291.1"/>
</dbReference>
<evidence type="ECO:0008006" key="5">
    <source>
        <dbReference type="Google" id="ProtNLM"/>
    </source>
</evidence>
<comment type="caution">
    <text evidence="3">The sequence shown here is derived from an EMBL/GenBank/DDBJ whole genome shotgun (WGS) entry which is preliminary data.</text>
</comment>
<name>A0A6G3TAR0_9ACTN</name>
<gene>
    <name evidence="3" type="ORF">G3I66_10125</name>
</gene>